<organism evidence="4 5">
    <name type="scientific">Cryptosporangium japonicum</name>
    <dbReference type="NCBI Taxonomy" id="80872"/>
    <lineage>
        <taxon>Bacteria</taxon>
        <taxon>Bacillati</taxon>
        <taxon>Actinomycetota</taxon>
        <taxon>Actinomycetes</taxon>
        <taxon>Cryptosporangiales</taxon>
        <taxon>Cryptosporangiaceae</taxon>
        <taxon>Cryptosporangium</taxon>
    </lineage>
</organism>
<sequence>MSEQLAIDSVFRHLGTNFAGTLQESMGIEYLEVTPQRVVGRLPVAGNTRSFGLLHGGASCVFAETLATVGAALHAGPGRLGIGVEINATHHRSVRGGWVRGVATAVHLGSTLASYGVDLTDDEDRRICTARVTCILRDRDRTATAPTVSLGVNEDSPVSAAGRTA</sequence>
<comment type="caution">
    <text evidence="4">The sequence shown here is derived from an EMBL/GenBank/DDBJ whole genome shotgun (WGS) entry which is preliminary data.</text>
</comment>
<keyword evidence="2" id="KW-0378">Hydrolase</keyword>
<dbReference type="CDD" id="cd03443">
    <property type="entry name" value="PaaI_thioesterase"/>
    <property type="match status" value="1"/>
</dbReference>
<evidence type="ECO:0000313" key="5">
    <source>
        <dbReference type="Proteomes" id="UP001500967"/>
    </source>
</evidence>
<gene>
    <name evidence="4" type="ORF">GCM10009539_06010</name>
</gene>
<dbReference type="NCBIfam" id="TIGR00369">
    <property type="entry name" value="unchar_dom_1"/>
    <property type="match status" value="1"/>
</dbReference>
<protein>
    <recommendedName>
        <fullName evidence="3">Thioesterase domain-containing protein</fullName>
    </recommendedName>
</protein>
<dbReference type="InterPro" id="IPR003736">
    <property type="entry name" value="PAAI_dom"/>
</dbReference>
<evidence type="ECO:0000259" key="3">
    <source>
        <dbReference type="Pfam" id="PF03061"/>
    </source>
</evidence>
<dbReference type="Proteomes" id="UP001500967">
    <property type="component" value="Unassembled WGS sequence"/>
</dbReference>
<evidence type="ECO:0000256" key="2">
    <source>
        <dbReference type="ARBA" id="ARBA00022801"/>
    </source>
</evidence>
<dbReference type="SUPFAM" id="SSF54637">
    <property type="entry name" value="Thioesterase/thiol ester dehydrase-isomerase"/>
    <property type="match status" value="1"/>
</dbReference>
<dbReference type="InterPro" id="IPR029069">
    <property type="entry name" value="HotDog_dom_sf"/>
</dbReference>
<dbReference type="InterPro" id="IPR006683">
    <property type="entry name" value="Thioestr_dom"/>
</dbReference>
<dbReference type="PANTHER" id="PTHR43240:SF5">
    <property type="entry name" value="1,4-DIHYDROXY-2-NAPHTHOYL-COA THIOESTERASE 1"/>
    <property type="match status" value="1"/>
</dbReference>
<dbReference type="RefSeq" id="WP_344647153.1">
    <property type="nucleotide sequence ID" value="NZ_BAAAGX010000003.1"/>
</dbReference>
<comment type="similarity">
    <text evidence="1">Belongs to the thioesterase PaaI family.</text>
</comment>
<keyword evidence="5" id="KW-1185">Reference proteome</keyword>
<accession>A0ABN0TK19</accession>
<evidence type="ECO:0000256" key="1">
    <source>
        <dbReference type="ARBA" id="ARBA00008324"/>
    </source>
</evidence>
<evidence type="ECO:0000313" key="4">
    <source>
        <dbReference type="EMBL" id="GAA0223618.1"/>
    </source>
</evidence>
<reference evidence="4 5" key="1">
    <citation type="journal article" date="2019" name="Int. J. Syst. Evol. Microbiol.">
        <title>The Global Catalogue of Microorganisms (GCM) 10K type strain sequencing project: providing services to taxonomists for standard genome sequencing and annotation.</title>
        <authorList>
            <consortium name="The Broad Institute Genomics Platform"/>
            <consortium name="The Broad Institute Genome Sequencing Center for Infectious Disease"/>
            <person name="Wu L."/>
            <person name="Ma J."/>
        </authorList>
    </citation>
    <scope>NUCLEOTIDE SEQUENCE [LARGE SCALE GENOMIC DNA]</scope>
    <source>
        <strain evidence="4 5">JCM 10425</strain>
    </source>
</reference>
<name>A0ABN0TK19_9ACTN</name>
<proteinExistence type="inferred from homology"/>
<dbReference type="Gene3D" id="3.10.129.10">
    <property type="entry name" value="Hotdog Thioesterase"/>
    <property type="match status" value="1"/>
</dbReference>
<dbReference type="Pfam" id="PF03061">
    <property type="entry name" value="4HBT"/>
    <property type="match status" value="1"/>
</dbReference>
<feature type="domain" description="Thioesterase" evidence="3">
    <location>
        <begin position="51"/>
        <end position="128"/>
    </location>
</feature>
<dbReference type="EMBL" id="BAAAGX010000003">
    <property type="protein sequence ID" value="GAA0223618.1"/>
    <property type="molecule type" value="Genomic_DNA"/>
</dbReference>
<dbReference type="PANTHER" id="PTHR43240">
    <property type="entry name" value="1,4-DIHYDROXY-2-NAPHTHOYL-COA THIOESTERASE 1"/>
    <property type="match status" value="1"/>
</dbReference>